<dbReference type="Pfam" id="PF02192">
    <property type="entry name" value="PI3K_p85B"/>
    <property type="match status" value="1"/>
</dbReference>
<dbReference type="InterPro" id="IPR002420">
    <property type="entry name" value="PI3K-type_C2_dom"/>
</dbReference>
<dbReference type="PROSITE" id="PS50290">
    <property type="entry name" value="PI3_4_KINASE_3"/>
    <property type="match status" value="1"/>
</dbReference>
<comment type="similarity">
    <text evidence="23">Belongs to the PI3/PI4-kinase family.</text>
</comment>
<dbReference type="Pfam" id="PF00454">
    <property type="entry name" value="PI3_PI4_kinase"/>
    <property type="match status" value="1"/>
</dbReference>
<evidence type="ECO:0000256" key="11">
    <source>
        <dbReference type="ARBA" id="ARBA00022840"/>
    </source>
</evidence>
<evidence type="ECO:0000256" key="22">
    <source>
        <dbReference type="ARBA" id="ARBA00083121"/>
    </source>
</evidence>
<feature type="domain" description="PI3K-ABD" evidence="26">
    <location>
        <begin position="14"/>
        <end position="103"/>
    </location>
</feature>
<dbReference type="Pfam" id="PF00794">
    <property type="entry name" value="PI3K_rbd"/>
    <property type="match status" value="1"/>
</dbReference>
<dbReference type="SMART" id="SM00144">
    <property type="entry name" value="PI3K_rbd"/>
    <property type="match status" value="1"/>
</dbReference>
<evidence type="ECO:0000259" key="26">
    <source>
        <dbReference type="PROSITE" id="PS51544"/>
    </source>
</evidence>
<keyword evidence="7" id="KW-0037">Angiogenesis</keyword>
<evidence type="ECO:0000256" key="7">
    <source>
        <dbReference type="ARBA" id="ARBA00022657"/>
    </source>
</evidence>
<keyword evidence="8" id="KW-0808">Transferase</keyword>
<comment type="caution">
    <text evidence="30">The sequence shown here is derived from an EMBL/GenBank/DDBJ whole genome shotgun (WGS) entry which is preliminary data.</text>
</comment>
<dbReference type="InterPro" id="IPR018936">
    <property type="entry name" value="PI3/4_kinase_CS"/>
</dbReference>
<dbReference type="GO" id="GO:0005944">
    <property type="term" value="C:phosphatidylinositol 3-kinase complex, class IB"/>
    <property type="evidence" value="ECO:0007669"/>
    <property type="project" value="TreeGrafter"/>
</dbReference>
<accession>A0A9Q0YFI4</accession>
<keyword evidence="10" id="KW-0418">Kinase</keyword>
<dbReference type="InterPro" id="IPR000403">
    <property type="entry name" value="PI3/4_kinase_cat_dom"/>
</dbReference>
<dbReference type="GO" id="GO:0016477">
    <property type="term" value="P:cell migration"/>
    <property type="evidence" value="ECO:0007669"/>
    <property type="project" value="TreeGrafter"/>
</dbReference>
<dbReference type="InterPro" id="IPR015433">
    <property type="entry name" value="PI3/4_kinase"/>
</dbReference>
<dbReference type="SMART" id="SM00145">
    <property type="entry name" value="PI3Ka"/>
    <property type="match status" value="1"/>
</dbReference>
<feature type="domain" description="PIK helical" evidence="27">
    <location>
        <begin position="504"/>
        <end position="681"/>
    </location>
</feature>
<comment type="pathway">
    <text evidence="1">Phospholipid metabolism; phosphatidylinositol phosphate biosynthesis.</text>
</comment>
<evidence type="ECO:0000259" key="25">
    <source>
        <dbReference type="PROSITE" id="PS50290"/>
    </source>
</evidence>
<evidence type="ECO:0000256" key="2">
    <source>
        <dbReference type="ARBA" id="ARBA00005189"/>
    </source>
</evidence>
<feature type="domain" description="C2 PI3K-type" evidence="29">
    <location>
        <begin position="324"/>
        <end position="479"/>
    </location>
</feature>
<evidence type="ECO:0000259" key="27">
    <source>
        <dbReference type="PROSITE" id="PS51545"/>
    </source>
</evidence>
<dbReference type="GO" id="GO:0005886">
    <property type="term" value="C:plasma membrane"/>
    <property type="evidence" value="ECO:0007669"/>
    <property type="project" value="TreeGrafter"/>
</dbReference>
<evidence type="ECO:0000256" key="9">
    <source>
        <dbReference type="ARBA" id="ARBA00022741"/>
    </source>
</evidence>
<dbReference type="GO" id="GO:0046934">
    <property type="term" value="F:1-phosphatidylinositol-4,5-bisphosphate 3-kinase activity"/>
    <property type="evidence" value="ECO:0007669"/>
    <property type="project" value="UniProtKB-EC"/>
</dbReference>
<dbReference type="SMART" id="SM00143">
    <property type="entry name" value="PI3K_p85B"/>
    <property type="match status" value="1"/>
</dbReference>
<dbReference type="GO" id="GO:0004674">
    <property type="term" value="F:protein serine/threonine kinase activity"/>
    <property type="evidence" value="ECO:0007669"/>
    <property type="project" value="UniProtKB-KW"/>
</dbReference>
<evidence type="ECO:0000256" key="8">
    <source>
        <dbReference type="ARBA" id="ARBA00022679"/>
    </source>
</evidence>
<dbReference type="Gene3D" id="1.10.1070.11">
    <property type="entry name" value="Phosphatidylinositol 3-/4-kinase, catalytic domain"/>
    <property type="match status" value="1"/>
</dbReference>
<dbReference type="Proteomes" id="UP001152320">
    <property type="component" value="Chromosome 21"/>
</dbReference>
<comment type="catalytic activity">
    <reaction evidence="16">
        <text>1,2-dioctanoyl-sn-glycero-3-phospho-(1D-myo-inositol-4,5-bisphosphate) + ATP = 1,2-dioctanoyl-sn-glycero-3-phospho-(1D-myo-inositol-3,4,5-trisphosphate) + ADP + H(+)</text>
        <dbReference type="Rhea" id="RHEA:55632"/>
        <dbReference type="ChEBI" id="CHEBI:15378"/>
        <dbReference type="ChEBI" id="CHEBI:30616"/>
        <dbReference type="ChEBI" id="CHEBI:83416"/>
        <dbReference type="ChEBI" id="CHEBI:83419"/>
        <dbReference type="ChEBI" id="CHEBI:456216"/>
    </reaction>
    <physiologicalReaction direction="left-to-right" evidence="16">
        <dbReference type="Rhea" id="RHEA:55633"/>
    </physiologicalReaction>
</comment>
<dbReference type="Gene3D" id="3.10.20.90">
    <property type="entry name" value="Phosphatidylinositol 3-kinase Catalytic Subunit, Chain A, domain 1"/>
    <property type="match status" value="2"/>
</dbReference>
<dbReference type="OrthoDB" id="67688at2759"/>
<comment type="catalytic activity">
    <reaction evidence="15">
        <text>L-seryl-[protein] + ATP = O-phospho-L-seryl-[protein] + ADP + H(+)</text>
        <dbReference type="Rhea" id="RHEA:17989"/>
        <dbReference type="Rhea" id="RHEA-COMP:9863"/>
        <dbReference type="Rhea" id="RHEA-COMP:11604"/>
        <dbReference type="ChEBI" id="CHEBI:15378"/>
        <dbReference type="ChEBI" id="CHEBI:29999"/>
        <dbReference type="ChEBI" id="CHEBI:30616"/>
        <dbReference type="ChEBI" id="CHEBI:83421"/>
        <dbReference type="ChEBI" id="CHEBI:456216"/>
        <dbReference type="EC" id="2.7.11.1"/>
    </reaction>
    <physiologicalReaction direction="left-to-right" evidence="15">
        <dbReference type="Rhea" id="RHEA:17990"/>
    </physiologicalReaction>
</comment>
<evidence type="ECO:0000259" key="29">
    <source>
        <dbReference type="PROSITE" id="PS51547"/>
    </source>
</evidence>
<dbReference type="PROSITE" id="PS51544">
    <property type="entry name" value="PI3K_ABD"/>
    <property type="match status" value="1"/>
</dbReference>
<dbReference type="GO" id="GO:0005737">
    <property type="term" value="C:cytoplasm"/>
    <property type="evidence" value="ECO:0007669"/>
    <property type="project" value="UniProtKB-ARBA"/>
</dbReference>
<evidence type="ECO:0000256" key="10">
    <source>
        <dbReference type="ARBA" id="ARBA00022777"/>
    </source>
</evidence>
<keyword evidence="31" id="KW-1185">Reference proteome</keyword>
<dbReference type="SUPFAM" id="SSF56112">
    <property type="entry name" value="Protein kinase-like (PK-like)"/>
    <property type="match status" value="1"/>
</dbReference>
<dbReference type="GO" id="GO:0005943">
    <property type="term" value="C:phosphatidylinositol 3-kinase complex, class IA"/>
    <property type="evidence" value="ECO:0007669"/>
    <property type="project" value="TreeGrafter"/>
</dbReference>
<dbReference type="Gene3D" id="1.25.40.70">
    <property type="entry name" value="Phosphatidylinositol 3-kinase, accessory domain (PIK)"/>
    <property type="match status" value="1"/>
</dbReference>
<dbReference type="InterPro" id="IPR001263">
    <property type="entry name" value="PI3K_accessory_dom"/>
</dbReference>
<evidence type="ECO:0000256" key="5">
    <source>
        <dbReference type="ARBA" id="ARBA00012513"/>
    </source>
</evidence>
<evidence type="ECO:0000256" key="12">
    <source>
        <dbReference type="ARBA" id="ARBA00022907"/>
    </source>
</evidence>
<dbReference type="SMART" id="SM00146">
    <property type="entry name" value="PI3Kc"/>
    <property type="match status" value="1"/>
</dbReference>
<evidence type="ECO:0000256" key="13">
    <source>
        <dbReference type="ARBA" id="ARBA00023981"/>
    </source>
</evidence>
<evidence type="ECO:0000256" key="20">
    <source>
        <dbReference type="ARBA" id="ARBA00076072"/>
    </source>
</evidence>
<evidence type="ECO:0000313" key="31">
    <source>
        <dbReference type="Proteomes" id="UP001152320"/>
    </source>
</evidence>
<protein>
    <recommendedName>
        <fullName evidence="19">Phosphatidylinositol 4,5-bisphosphate 3-kinase catalytic subunit alpha isoform</fullName>
        <ecNumber evidence="4">2.7.1.137</ecNumber>
        <ecNumber evidence="3">2.7.1.153</ecNumber>
        <ecNumber evidence="5">2.7.11.1</ecNumber>
    </recommendedName>
    <alternativeName>
        <fullName evidence="22">Phosphatidylinositol 4,5-bisphosphate 3-kinase 110 kDa catalytic subunit alpha</fullName>
    </alternativeName>
    <alternativeName>
        <fullName evidence="21">Phosphoinositide-3-kinase catalytic alpha polypeptide</fullName>
    </alternativeName>
    <alternativeName>
        <fullName evidence="20">Serine/threonine protein kinase PIK3CA</fullName>
    </alternativeName>
</protein>
<evidence type="ECO:0000256" key="24">
    <source>
        <dbReference type="SAM" id="Coils"/>
    </source>
</evidence>
<dbReference type="PROSITE" id="PS51545">
    <property type="entry name" value="PIK_HELICAL"/>
    <property type="match status" value="1"/>
</dbReference>
<evidence type="ECO:0000256" key="23">
    <source>
        <dbReference type="PROSITE-ProRule" id="PRU00880"/>
    </source>
</evidence>
<dbReference type="CDD" id="cd05165">
    <property type="entry name" value="PI3Kc_I"/>
    <property type="match status" value="1"/>
</dbReference>
<name>A0A9Q0YFI4_HOLLE</name>
<dbReference type="PROSITE" id="PS00916">
    <property type="entry name" value="PI3_4_KINASE_2"/>
    <property type="match status" value="1"/>
</dbReference>
<dbReference type="InterPro" id="IPR003113">
    <property type="entry name" value="PI3K_ABD"/>
</dbReference>
<dbReference type="FunFam" id="1.10.1070.11:FF:000006">
    <property type="entry name" value="Phosphatidylinositol 4,5-bisphosphate 3-kinase catalytic subunit"/>
    <property type="match status" value="1"/>
</dbReference>
<feature type="domain" description="PI3K-RBD" evidence="28">
    <location>
        <begin position="185"/>
        <end position="287"/>
    </location>
</feature>
<feature type="coiled-coil region" evidence="24">
    <location>
        <begin position="689"/>
        <end position="716"/>
    </location>
</feature>
<evidence type="ECO:0000256" key="1">
    <source>
        <dbReference type="ARBA" id="ARBA00004805"/>
    </source>
</evidence>
<feature type="domain" description="PI3K/PI4K catalytic" evidence="25">
    <location>
        <begin position="751"/>
        <end position="1036"/>
    </location>
</feature>
<keyword evidence="24" id="KW-0175">Coiled coil</keyword>
<dbReference type="Gene3D" id="3.30.1010.10">
    <property type="entry name" value="Phosphatidylinositol 3-kinase Catalytic Subunit, Chain A, domain 4"/>
    <property type="match status" value="1"/>
</dbReference>
<keyword evidence="12" id="KW-0581">Phagocytosis</keyword>
<evidence type="ECO:0000259" key="28">
    <source>
        <dbReference type="PROSITE" id="PS51546"/>
    </source>
</evidence>
<reference evidence="30" key="1">
    <citation type="submission" date="2021-10" db="EMBL/GenBank/DDBJ databases">
        <title>Tropical sea cucumber genome reveals ecological adaptation and Cuvierian tubules defense mechanism.</title>
        <authorList>
            <person name="Chen T."/>
        </authorList>
    </citation>
    <scope>NUCLEOTIDE SEQUENCE</scope>
    <source>
        <strain evidence="30">Nanhai2018</strain>
        <tissue evidence="30">Muscle</tissue>
    </source>
</reference>
<dbReference type="PANTHER" id="PTHR10048:SF111">
    <property type="entry name" value="PHOSPHATIDYLINOSITOL 3-KINASE AGE-1"/>
    <property type="match status" value="1"/>
</dbReference>
<keyword evidence="6" id="KW-0723">Serine/threonine-protein kinase</keyword>
<dbReference type="InterPro" id="IPR035892">
    <property type="entry name" value="C2_domain_sf"/>
</dbReference>
<dbReference type="InterPro" id="IPR029071">
    <property type="entry name" value="Ubiquitin-like_domsf"/>
</dbReference>
<dbReference type="FunFam" id="1.25.40.70:FF:000001">
    <property type="entry name" value="Phosphatidylinositol 4,5-bisphosphate 3-kinase catalytic subunit"/>
    <property type="match status" value="1"/>
</dbReference>
<dbReference type="GO" id="GO:0035005">
    <property type="term" value="F:1-phosphatidylinositol-4-phosphate 3-kinase activity"/>
    <property type="evidence" value="ECO:0007669"/>
    <property type="project" value="TreeGrafter"/>
</dbReference>
<dbReference type="SUPFAM" id="SSF54236">
    <property type="entry name" value="Ubiquitin-like"/>
    <property type="match status" value="1"/>
</dbReference>
<dbReference type="GO" id="GO:0048015">
    <property type="term" value="P:phosphatidylinositol-mediated signaling"/>
    <property type="evidence" value="ECO:0007669"/>
    <property type="project" value="TreeGrafter"/>
</dbReference>
<dbReference type="InterPro" id="IPR000341">
    <property type="entry name" value="PI3K_Ras-bd_dom"/>
</dbReference>
<evidence type="ECO:0000313" key="30">
    <source>
        <dbReference type="EMBL" id="KAJ8021803.1"/>
    </source>
</evidence>
<organism evidence="30 31">
    <name type="scientific">Holothuria leucospilota</name>
    <name type="common">Black long sea cucumber</name>
    <name type="synonym">Mertensiothuria leucospilota</name>
    <dbReference type="NCBI Taxonomy" id="206669"/>
    <lineage>
        <taxon>Eukaryota</taxon>
        <taxon>Metazoa</taxon>
        <taxon>Echinodermata</taxon>
        <taxon>Eleutherozoa</taxon>
        <taxon>Echinozoa</taxon>
        <taxon>Holothuroidea</taxon>
        <taxon>Aspidochirotacea</taxon>
        <taxon>Aspidochirotida</taxon>
        <taxon>Holothuriidae</taxon>
        <taxon>Holothuria</taxon>
    </lineage>
</organism>
<comment type="catalytic activity">
    <reaction evidence="14">
        <text>a 1,2-diacyl-sn-glycero-3-phospho-(1D-myo-inositol) + ATP = a 1,2-diacyl-sn-glycero-3-phospho-(1D-myo-inositol-3-phosphate) + ADP + H(+)</text>
        <dbReference type="Rhea" id="RHEA:12709"/>
        <dbReference type="ChEBI" id="CHEBI:15378"/>
        <dbReference type="ChEBI" id="CHEBI:30616"/>
        <dbReference type="ChEBI" id="CHEBI:57880"/>
        <dbReference type="ChEBI" id="CHEBI:58088"/>
        <dbReference type="ChEBI" id="CHEBI:456216"/>
        <dbReference type="EC" id="2.7.1.137"/>
    </reaction>
    <physiologicalReaction direction="left-to-right" evidence="14">
        <dbReference type="Rhea" id="RHEA:12710"/>
    </physiologicalReaction>
</comment>
<dbReference type="GO" id="GO:0005524">
    <property type="term" value="F:ATP binding"/>
    <property type="evidence" value="ECO:0007669"/>
    <property type="project" value="UniProtKB-KW"/>
</dbReference>
<keyword evidence="11" id="KW-0067">ATP-binding</keyword>
<dbReference type="InterPro" id="IPR042236">
    <property type="entry name" value="PI3K_accessory_sf"/>
</dbReference>
<dbReference type="AlphaFoldDB" id="A0A9Q0YFI4"/>
<evidence type="ECO:0000256" key="3">
    <source>
        <dbReference type="ARBA" id="ARBA00012010"/>
    </source>
</evidence>
<gene>
    <name evidence="30" type="ORF">HOLleu_39100</name>
</gene>
<dbReference type="FunFam" id="2.60.40.150:FF:000041">
    <property type="entry name" value="Phosphatidylinositol 4,5-bisphosphate 3-kinase catalytic subunit"/>
    <property type="match status" value="1"/>
</dbReference>
<evidence type="ECO:0000256" key="15">
    <source>
        <dbReference type="ARBA" id="ARBA00048977"/>
    </source>
</evidence>
<dbReference type="EMBL" id="JAIZAY010000021">
    <property type="protein sequence ID" value="KAJ8021803.1"/>
    <property type="molecule type" value="Genomic_DNA"/>
</dbReference>
<evidence type="ECO:0000256" key="19">
    <source>
        <dbReference type="ARBA" id="ARBA00073893"/>
    </source>
</evidence>
<comment type="pathway">
    <text evidence="2">Lipid metabolism.</text>
</comment>
<dbReference type="InterPro" id="IPR036940">
    <property type="entry name" value="PI3/4_kinase_cat_sf"/>
</dbReference>
<proteinExistence type="inferred from homology"/>
<dbReference type="EC" id="2.7.11.1" evidence="5"/>
<comment type="catalytic activity">
    <reaction evidence="13">
        <text>a 1,2-diacyl-sn-glycero-3-phospho-(1D-myo-inositol-4,5-bisphosphate) + ATP = a 1,2-diacyl-sn-glycero-3-phospho-(1D-myo-inositol-3,4,5-trisphosphate) + ADP + H(+)</text>
        <dbReference type="Rhea" id="RHEA:21292"/>
        <dbReference type="ChEBI" id="CHEBI:15378"/>
        <dbReference type="ChEBI" id="CHEBI:30616"/>
        <dbReference type="ChEBI" id="CHEBI:57836"/>
        <dbReference type="ChEBI" id="CHEBI:58456"/>
        <dbReference type="ChEBI" id="CHEBI:456216"/>
        <dbReference type="EC" id="2.7.1.153"/>
    </reaction>
    <physiologicalReaction direction="left-to-right" evidence="13">
        <dbReference type="Rhea" id="RHEA:21293"/>
    </physiologicalReaction>
</comment>
<dbReference type="PROSITE" id="PS00915">
    <property type="entry name" value="PI3_4_KINASE_1"/>
    <property type="match status" value="1"/>
</dbReference>
<comment type="catalytic activity">
    <reaction evidence="17">
        <text>1-octadecanoyl-2-(5Z,8Z,11Z,14Z)-eicosatetraenoyl-sn-glycero-3-phospho-1D-myo-inositol 4,5-bisphosphate + ATP = 1-octadecanoyl-2-(5Z,8Z,11Z,14Z-eicosatetraenoyl)-sn-glycero-3-phospho-(1D-myo-inositol 3,4,5-triphosphate) + ADP + H(+)</text>
        <dbReference type="Rhea" id="RHEA:43396"/>
        <dbReference type="ChEBI" id="CHEBI:15378"/>
        <dbReference type="ChEBI" id="CHEBI:30616"/>
        <dbReference type="ChEBI" id="CHEBI:77137"/>
        <dbReference type="ChEBI" id="CHEBI:83243"/>
        <dbReference type="ChEBI" id="CHEBI:456216"/>
    </reaction>
    <physiologicalReaction direction="left-to-right" evidence="17">
        <dbReference type="Rhea" id="RHEA:43397"/>
    </physiologicalReaction>
</comment>
<dbReference type="SUPFAM" id="SSF49562">
    <property type="entry name" value="C2 domain (Calcium/lipid-binding domain, CaLB)"/>
    <property type="match status" value="1"/>
</dbReference>
<dbReference type="EC" id="2.7.1.137" evidence="4"/>
<dbReference type="Pfam" id="PF00613">
    <property type="entry name" value="PI3Ka"/>
    <property type="match status" value="1"/>
</dbReference>
<dbReference type="SUPFAM" id="SSF48371">
    <property type="entry name" value="ARM repeat"/>
    <property type="match status" value="1"/>
</dbReference>
<dbReference type="PANTHER" id="PTHR10048">
    <property type="entry name" value="PHOSPHATIDYLINOSITOL KINASE"/>
    <property type="match status" value="1"/>
</dbReference>
<dbReference type="InterPro" id="IPR016024">
    <property type="entry name" value="ARM-type_fold"/>
</dbReference>
<dbReference type="SMART" id="SM00142">
    <property type="entry name" value="PI3K_C2"/>
    <property type="match status" value="1"/>
</dbReference>
<comment type="subunit">
    <text evidence="18">Heterodimer of a catalytic subunit PIK3CA and a p85 regulatory subunit (PIK3R1, PIK3R2 or PIK3R3). Interacts with IRS1 in nuclear extracts. Interacts with RUFY3. Interacts with RASD2. Interacts with APPL1. Interacts with HRAS and KRAS. Interaction with HRAS/KRAS is required for PI3K pathway signaling and cell proliferation stimulated by EGF and FGF2. Interacts with FAM83B; activates the PI3K/AKT signaling cascade.</text>
</comment>
<evidence type="ECO:0000256" key="14">
    <source>
        <dbReference type="ARBA" id="ARBA00023985"/>
    </source>
</evidence>
<evidence type="ECO:0000256" key="17">
    <source>
        <dbReference type="ARBA" id="ARBA00051347"/>
    </source>
</evidence>
<dbReference type="GO" id="GO:0006909">
    <property type="term" value="P:phagocytosis"/>
    <property type="evidence" value="ECO:0007669"/>
    <property type="project" value="UniProtKB-KW"/>
</dbReference>
<evidence type="ECO:0000256" key="16">
    <source>
        <dbReference type="ARBA" id="ARBA00050641"/>
    </source>
</evidence>
<dbReference type="EC" id="2.7.1.153" evidence="3"/>
<dbReference type="GO" id="GO:0016303">
    <property type="term" value="F:1-phosphatidylinositol-3-kinase activity"/>
    <property type="evidence" value="ECO:0007669"/>
    <property type="project" value="UniProtKB-EC"/>
</dbReference>
<dbReference type="GO" id="GO:0043491">
    <property type="term" value="P:phosphatidylinositol 3-kinase/protein kinase B signal transduction"/>
    <property type="evidence" value="ECO:0007669"/>
    <property type="project" value="TreeGrafter"/>
</dbReference>
<evidence type="ECO:0000256" key="18">
    <source>
        <dbReference type="ARBA" id="ARBA00065166"/>
    </source>
</evidence>
<sequence>MPPSSGELWGSHIMPAKINIECLLPTGIIIPLECMREASLGAIKTILWREAQKLPLANHLAEASSYIFVTITQDAEKEEFYDEGRRLCDLRLFQPWLKVVEPAGNREEKMLNYDIGSTIGISVNEFDQLKDPEVIDFRRNVLSMCKTVVEEREARGKLEHALYVYPPNLEASEELPKHVYQKLDKGRLVIWVWVISSVNDDQKYELKIHHDSTPEDIIAETIRERAQQMPELSKQGQQRCVEEYKGTYVLKVCGCDEYVLQNFSISQYKYVRQCILKGNTPQLMLMSKDSVLNSLPEVHFPIPSYMRRGPAAPPPVSTKCAWEILDPLRIKVNCATYVNVKELDKVHVRTCIYHGSEPLCPVVSTEHVPCANPKWNAWLTYDLRICDIPRSAKLCVSICSSGKRKGKKEGGCALAWGNINLYDYTNRLQSGNMRLSLWPPPQGHEDLLCPFGQTGSNPNKDAPCLELEFDRFSHSLVFPVFSQIYEHALKVASETNDYSSFPKEMESADDINDEDAAQLEEIFSKDRLHEMSEQDKELVWRFRRECRYYPNSLPKLLNAVKWNSCDEVSQLYALLKDWPYVNIETALGLLDCSYSDVGVRTLAVDCLEDLLDEELSQYLLELVQVLKYESYLDNPLARFLLKRSLCNQKIGHYFFWHLRSEMHKPKVSLRFGLLLEAYCRSLGPYLKLLLRQVEALDKLTKLSESLEERKDETSRERMKFLTDQMKQADFKETLQHFPQPLDPGFSLGKLKMDECSIMSSAKRPLWLVWENHDVMAKAMFQDIKVIFKRGDDLRQDMLTLQMIQLMDSLWQRDGLDLKMIPYRCLATGHMTGLIEVVRNSATIYDIQHKAGIMSTLQLKSGVLHQWIKEKNKGVQYDIAIDTFTRSCAGYCVATFILGIGDRHNDNIMVTENGQIFHIDFGHFLGHIKKKYGIKRERVPFVLTEDFLKVITKGNDINKSDEFKKFQQLCYQAYLLLHRHANLFISLFTLMLATEIPELQSIDDISYLQKTLAVEKDDDEALQYFTKQLNDAHGGGWFTKMDWLCHALKHGI</sequence>
<keyword evidence="9" id="KW-0547">Nucleotide-binding</keyword>
<evidence type="ECO:0000256" key="6">
    <source>
        <dbReference type="ARBA" id="ARBA00022527"/>
    </source>
</evidence>
<evidence type="ECO:0000256" key="4">
    <source>
        <dbReference type="ARBA" id="ARBA00012073"/>
    </source>
</evidence>
<dbReference type="Gene3D" id="2.60.40.150">
    <property type="entry name" value="C2 domain"/>
    <property type="match status" value="1"/>
</dbReference>
<dbReference type="FunFam" id="3.30.1010.10:FF:000007">
    <property type="entry name" value="Phosphatidylinositol 4,5-bisphosphate 3-kinase catalytic subunit"/>
    <property type="match status" value="1"/>
</dbReference>
<dbReference type="Pfam" id="PF00792">
    <property type="entry name" value="PI3K_C2"/>
    <property type="match status" value="1"/>
</dbReference>
<evidence type="ECO:0000256" key="21">
    <source>
        <dbReference type="ARBA" id="ARBA00078524"/>
    </source>
</evidence>
<dbReference type="PROSITE" id="PS51547">
    <property type="entry name" value="C2_PI3K"/>
    <property type="match status" value="1"/>
</dbReference>
<dbReference type="InterPro" id="IPR011009">
    <property type="entry name" value="Kinase-like_dom_sf"/>
</dbReference>
<dbReference type="PROSITE" id="PS51546">
    <property type="entry name" value="PI3K_RBD"/>
    <property type="match status" value="1"/>
</dbReference>